<reference evidence="1" key="1">
    <citation type="submission" date="2021-06" db="EMBL/GenBank/DDBJ databases">
        <authorList>
            <person name="Kallberg Y."/>
            <person name="Tangrot J."/>
            <person name="Rosling A."/>
        </authorList>
    </citation>
    <scope>NUCLEOTIDE SEQUENCE</scope>
    <source>
        <strain evidence="1">BR232B</strain>
    </source>
</reference>
<organism evidence="1 2">
    <name type="scientific">Paraglomus brasilianum</name>
    <dbReference type="NCBI Taxonomy" id="144538"/>
    <lineage>
        <taxon>Eukaryota</taxon>
        <taxon>Fungi</taxon>
        <taxon>Fungi incertae sedis</taxon>
        <taxon>Mucoromycota</taxon>
        <taxon>Glomeromycotina</taxon>
        <taxon>Glomeromycetes</taxon>
        <taxon>Paraglomerales</taxon>
        <taxon>Paraglomeraceae</taxon>
        <taxon>Paraglomus</taxon>
    </lineage>
</organism>
<name>A0A9N8W7I3_9GLOM</name>
<comment type="caution">
    <text evidence="1">The sequence shown here is derived from an EMBL/GenBank/DDBJ whole genome shotgun (WGS) entry which is preliminary data.</text>
</comment>
<dbReference type="EMBL" id="CAJVPI010000087">
    <property type="protein sequence ID" value="CAG8476980.1"/>
    <property type="molecule type" value="Genomic_DNA"/>
</dbReference>
<sequence length="50" mass="5600">MTLSCGIEDLSNFYLQLGLKLAPSTQQDFPYIIQQFQDQNGNVQLHLSAA</sequence>
<proteinExistence type="predicted"/>
<keyword evidence="2" id="KW-1185">Reference proteome</keyword>
<accession>A0A9N8W7I3</accession>
<dbReference type="Proteomes" id="UP000789739">
    <property type="component" value="Unassembled WGS sequence"/>
</dbReference>
<gene>
    <name evidence="1" type="ORF">PBRASI_LOCUS1370</name>
</gene>
<protein>
    <submittedName>
        <fullName evidence="1">4749_t:CDS:1</fullName>
    </submittedName>
</protein>
<evidence type="ECO:0000313" key="1">
    <source>
        <dbReference type="EMBL" id="CAG8476980.1"/>
    </source>
</evidence>
<evidence type="ECO:0000313" key="2">
    <source>
        <dbReference type="Proteomes" id="UP000789739"/>
    </source>
</evidence>
<dbReference type="AlphaFoldDB" id="A0A9N8W7I3"/>